<evidence type="ECO:0000259" key="1">
    <source>
        <dbReference type="Pfam" id="PF03796"/>
    </source>
</evidence>
<protein>
    <submittedName>
        <fullName evidence="2">Helicase ATPase REPLICATION</fullName>
    </submittedName>
</protein>
<accession>A0A8S5RGZ4</accession>
<name>A0A8S5RGZ4_9VIRU</name>
<reference evidence="2" key="1">
    <citation type="journal article" date="2021" name="Proc. Natl. Acad. Sci. U.S.A.">
        <title>A Catalog of Tens of Thousands of Viruses from Human Metagenomes Reveals Hidden Associations with Chronic Diseases.</title>
        <authorList>
            <person name="Tisza M.J."/>
            <person name="Buck C.B."/>
        </authorList>
    </citation>
    <scope>NUCLEOTIDE SEQUENCE</scope>
    <source>
        <strain evidence="2">CtML55</strain>
    </source>
</reference>
<dbReference type="EMBL" id="BK059105">
    <property type="protein sequence ID" value="DAE30656.1"/>
    <property type="molecule type" value="Genomic_DNA"/>
</dbReference>
<dbReference type="GO" id="GO:0006260">
    <property type="term" value="P:DNA replication"/>
    <property type="evidence" value="ECO:0007669"/>
    <property type="project" value="InterPro"/>
</dbReference>
<dbReference type="SUPFAM" id="SSF52540">
    <property type="entry name" value="P-loop containing nucleoside triphosphate hydrolases"/>
    <property type="match status" value="1"/>
</dbReference>
<feature type="domain" description="SF4 helicase" evidence="1">
    <location>
        <begin position="20"/>
        <end position="312"/>
    </location>
</feature>
<dbReference type="GO" id="GO:0005524">
    <property type="term" value="F:ATP binding"/>
    <property type="evidence" value="ECO:0007669"/>
    <property type="project" value="InterPro"/>
</dbReference>
<proteinExistence type="predicted"/>
<dbReference type="GO" id="GO:0003678">
    <property type="term" value="F:DNA helicase activity"/>
    <property type="evidence" value="ECO:0007669"/>
    <property type="project" value="InterPro"/>
</dbReference>
<dbReference type="Gene3D" id="3.40.50.300">
    <property type="entry name" value="P-loop containing nucleotide triphosphate hydrolases"/>
    <property type="match status" value="1"/>
</dbReference>
<keyword evidence="2" id="KW-0067">ATP-binding</keyword>
<keyword evidence="2" id="KW-0547">Nucleotide-binding</keyword>
<dbReference type="Pfam" id="PF03796">
    <property type="entry name" value="DnaB_C"/>
    <property type="match status" value="1"/>
</dbReference>
<keyword evidence="2" id="KW-0347">Helicase</keyword>
<keyword evidence="2" id="KW-0378">Hydrolase</keyword>
<dbReference type="InterPro" id="IPR007694">
    <property type="entry name" value="DNA_helicase_DnaB-like_C"/>
</dbReference>
<sequence length="364" mass="42320">MISDKLLNEIDRGRQGLNHGISMKLPKLESIIDGVTRETYTLILSNSGAGKTSFALYAYVYRPLMEHLDDDDFKVLYFSLEMGEVALYIKLLSIYIFETYGIQLSFKKILSREKEYILSDEHYDLVKQCMPWIDKISKKLEIYDKKVTPKKVYAILKTRLEEMGTFSESETRLVYTPNNPNLIYNVVVDHIGLVGTKPDIDLLSSYLLFLRDKCFISPVVIQQANREQGNIERFKQGKSAFTIHDAKDSGNTVQDCNIMIALYNPHRDGLKTYKHYNIEYLGSYYRSIMVLKNRYGDCDVEVGVNFFGWINMFYELPKPDEIYDYERYTSPNYILEDNSSIVEQELDDITELDNSNSNFNFALE</sequence>
<organism evidence="2">
    <name type="scientific">virus sp. ctML55</name>
    <dbReference type="NCBI Taxonomy" id="2827627"/>
    <lineage>
        <taxon>Viruses</taxon>
    </lineage>
</organism>
<dbReference type="InterPro" id="IPR027417">
    <property type="entry name" value="P-loop_NTPase"/>
</dbReference>
<evidence type="ECO:0000313" key="2">
    <source>
        <dbReference type="EMBL" id="DAE30656.1"/>
    </source>
</evidence>